<dbReference type="Pfam" id="PF02687">
    <property type="entry name" value="FtsX"/>
    <property type="match status" value="1"/>
</dbReference>
<keyword evidence="5 7" id="KW-1133">Transmembrane helix</keyword>
<evidence type="ECO:0000256" key="2">
    <source>
        <dbReference type="ARBA" id="ARBA00005236"/>
    </source>
</evidence>
<dbReference type="GO" id="GO:0098797">
    <property type="term" value="C:plasma membrane protein complex"/>
    <property type="evidence" value="ECO:0007669"/>
    <property type="project" value="TreeGrafter"/>
</dbReference>
<keyword evidence="11" id="KW-1185">Reference proteome</keyword>
<comment type="similarity">
    <text evidence="2">Belongs to the ABC-4 integral membrane protein family. LolC/E subfamily.</text>
</comment>
<evidence type="ECO:0000256" key="3">
    <source>
        <dbReference type="ARBA" id="ARBA00022475"/>
    </source>
</evidence>
<comment type="subcellular location">
    <subcellularLocation>
        <location evidence="1">Cell membrane</location>
        <topology evidence="1">Multi-pass membrane protein</topology>
    </subcellularLocation>
</comment>
<evidence type="ECO:0000259" key="8">
    <source>
        <dbReference type="Pfam" id="PF02687"/>
    </source>
</evidence>
<dbReference type="AlphaFoldDB" id="A0A937FJG0"/>
<dbReference type="GO" id="GO:0044874">
    <property type="term" value="P:lipoprotein localization to outer membrane"/>
    <property type="evidence" value="ECO:0007669"/>
    <property type="project" value="TreeGrafter"/>
</dbReference>
<evidence type="ECO:0000259" key="9">
    <source>
        <dbReference type="Pfam" id="PF12704"/>
    </source>
</evidence>
<accession>A0A937FJG0</accession>
<dbReference type="Pfam" id="PF12704">
    <property type="entry name" value="MacB_PCD"/>
    <property type="match status" value="1"/>
</dbReference>
<feature type="transmembrane region" description="Helical" evidence="7">
    <location>
        <begin position="261"/>
        <end position="282"/>
    </location>
</feature>
<reference evidence="10" key="1">
    <citation type="submission" date="2021-01" db="EMBL/GenBank/DDBJ databases">
        <title>Genome public.</title>
        <authorList>
            <person name="Liu C."/>
            <person name="Sun Q."/>
        </authorList>
    </citation>
    <scope>NUCLEOTIDE SEQUENCE</scope>
    <source>
        <strain evidence="10">YIM B02565</strain>
    </source>
</reference>
<keyword evidence="3" id="KW-1003">Cell membrane</keyword>
<feature type="domain" description="MacB-like periplasmic core" evidence="9">
    <location>
        <begin position="19"/>
        <end position="215"/>
    </location>
</feature>
<dbReference type="InterPro" id="IPR051447">
    <property type="entry name" value="Lipoprotein-release_system"/>
</dbReference>
<proteinExistence type="inferred from homology"/>
<dbReference type="PANTHER" id="PTHR30489:SF0">
    <property type="entry name" value="LIPOPROTEIN-RELEASING SYSTEM TRANSMEMBRANE PROTEIN LOLE"/>
    <property type="match status" value="1"/>
</dbReference>
<dbReference type="EMBL" id="JAESWA010000026">
    <property type="protein sequence ID" value="MBL4933587.1"/>
    <property type="molecule type" value="Genomic_DNA"/>
</dbReference>
<evidence type="ECO:0000256" key="1">
    <source>
        <dbReference type="ARBA" id="ARBA00004651"/>
    </source>
</evidence>
<feature type="transmembrane region" description="Helical" evidence="7">
    <location>
        <begin position="303"/>
        <end position="328"/>
    </location>
</feature>
<evidence type="ECO:0000256" key="4">
    <source>
        <dbReference type="ARBA" id="ARBA00022692"/>
    </source>
</evidence>
<keyword evidence="4 7" id="KW-0812">Transmembrane</keyword>
<organism evidence="10 11">
    <name type="scientific">Clostridium paridis</name>
    <dbReference type="NCBI Taxonomy" id="2803863"/>
    <lineage>
        <taxon>Bacteria</taxon>
        <taxon>Bacillati</taxon>
        <taxon>Bacillota</taxon>
        <taxon>Clostridia</taxon>
        <taxon>Eubacteriales</taxon>
        <taxon>Clostridiaceae</taxon>
        <taxon>Clostridium</taxon>
    </lineage>
</organism>
<gene>
    <name evidence="10" type="ORF">JK634_17490</name>
</gene>
<sequence length="387" mass="41450">MKLSLKIAIRFIKKSKVQSILITLGIAVGVAVQVFLGTLINNLGKDLIDKTLGGTSQVTIRSDNNNNPYFNETDVDIDMLKKLGVFSEISKSLDVNGLVKNGEGNEAVLLKGVDSLSAADIYGIKDKLVTGNVDVNNNEIIVGKTLLEKLKKSVGDDLILVMSNKKELTLKISGVVDYGVGELNKSWIVGSLSYIQEEVNRQGEISSIETKLDDNKIFDADVISDDLSKEIPKGLIINNWKSDNASLLSAISGQKSSSTTIQVFIIISVVIGIAGVLAISVMQKSKEIGILKAMGIRDKSAALIFLNQGFILGILGATIGLFLGLGLFKIFTAFVKNSDGTPIVSGGFNLTLIVFSFCIFVVASLIAATLAATRSLKLNPIEVIRNN</sequence>
<feature type="transmembrane region" description="Helical" evidence="7">
    <location>
        <begin position="20"/>
        <end position="40"/>
    </location>
</feature>
<feature type="transmembrane region" description="Helical" evidence="7">
    <location>
        <begin position="348"/>
        <end position="372"/>
    </location>
</feature>
<evidence type="ECO:0000313" key="11">
    <source>
        <dbReference type="Proteomes" id="UP000623681"/>
    </source>
</evidence>
<dbReference type="PANTHER" id="PTHR30489">
    <property type="entry name" value="LIPOPROTEIN-RELEASING SYSTEM TRANSMEMBRANE PROTEIN LOLE"/>
    <property type="match status" value="1"/>
</dbReference>
<feature type="domain" description="ABC3 transporter permease C-terminal" evidence="8">
    <location>
        <begin position="263"/>
        <end position="380"/>
    </location>
</feature>
<dbReference type="InterPro" id="IPR003838">
    <property type="entry name" value="ABC3_permease_C"/>
</dbReference>
<keyword evidence="6 7" id="KW-0472">Membrane</keyword>
<evidence type="ECO:0000313" key="10">
    <source>
        <dbReference type="EMBL" id="MBL4933587.1"/>
    </source>
</evidence>
<dbReference type="Proteomes" id="UP000623681">
    <property type="component" value="Unassembled WGS sequence"/>
</dbReference>
<protein>
    <submittedName>
        <fullName evidence="10">ABC transporter permease</fullName>
    </submittedName>
</protein>
<evidence type="ECO:0000256" key="7">
    <source>
        <dbReference type="SAM" id="Phobius"/>
    </source>
</evidence>
<dbReference type="RefSeq" id="WP_202769029.1">
    <property type="nucleotide sequence ID" value="NZ_JAESWA010000026.1"/>
</dbReference>
<evidence type="ECO:0000256" key="5">
    <source>
        <dbReference type="ARBA" id="ARBA00022989"/>
    </source>
</evidence>
<name>A0A937FJG0_9CLOT</name>
<comment type="caution">
    <text evidence="10">The sequence shown here is derived from an EMBL/GenBank/DDBJ whole genome shotgun (WGS) entry which is preliminary data.</text>
</comment>
<evidence type="ECO:0000256" key="6">
    <source>
        <dbReference type="ARBA" id="ARBA00023136"/>
    </source>
</evidence>
<dbReference type="InterPro" id="IPR025857">
    <property type="entry name" value="MacB_PCD"/>
</dbReference>